<dbReference type="EMBL" id="UOFO01000032">
    <property type="protein sequence ID" value="VAW83999.1"/>
    <property type="molecule type" value="Genomic_DNA"/>
</dbReference>
<dbReference type="Gene3D" id="2.40.128.130">
    <property type="entry name" value="Autotransporter beta-domain"/>
    <property type="match status" value="1"/>
</dbReference>
<proteinExistence type="predicted"/>
<sequence length="476" mass="50962">MKSLTIKKTCSPIQKNGGVTVALFACFIIPSTAFADLIDIPGMNEAQASAAAMTQNICPRMAAIQPSLTASQTTLFETCRALVQTSNEQQGSGNTAFSLGYDEAQLRNVLQDIAHEEVGVNGTVATDVLDNQFANVASRLSALHSGARQSGMSGLAFNIGNEQLSGQTLYNELSNITGGSAGDENSRLNGWSFYLNGSFNFGEKEASTRENGFDFDTLGVTAGGDYQLNDTLILGGALGYSQTDSDLVDNGGKAESDGYSLSFYGTHFIKNNLYFDAIVSYGNTGYDTSRTIAFASNTLNDDTLRGDTDGSHTAINLGLGKNHVFRETAWELSSYGRLAYSHVEIDGYSESSATNSALELAVGEQSIESITTTLGLQTSKAISTEFGILTPHLQVEYHHEFKDDSRNLSARYVNDPFGDTFFVVPTDDADRNYFTVGGGLSAVLISAIQLFAYYETTVGLSDIENNLVVVGVRGEL</sequence>
<gene>
    <name evidence="2" type="ORF">MNBD_GAMMA16-201</name>
</gene>
<dbReference type="SUPFAM" id="SSF103515">
    <property type="entry name" value="Autotransporter"/>
    <property type="match status" value="1"/>
</dbReference>
<dbReference type="GO" id="GO:0019867">
    <property type="term" value="C:outer membrane"/>
    <property type="evidence" value="ECO:0007669"/>
    <property type="project" value="InterPro"/>
</dbReference>
<dbReference type="InterPro" id="IPR036709">
    <property type="entry name" value="Autotransporte_beta_dom_sf"/>
</dbReference>
<organism evidence="2">
    <name type="scientific">hydrothermal vent metagenome</name>
    <dbReference type="NCBI Taxonomy" id="652676"/>
    <lineage>
        <taxon>unclassified sequences</taxon>
        <taxon>metagenomes</taxon>
        <taxon>ecological metagenomes</taxon>
    </lineage>
</organism>
<name>A0A3B0ZCL7_9ZZZZ</name>
<dbReference type="AlphaFoldDB" id="A0A3B0ZCL7"/>
<dbReference type="InterPro" id="IPR005546">
    <property type="entry name" value="Autotransporte_beta"/>
</dbReference>
<protein>
    <recommendedName>
        <fullName evidence="1">Autotransporter domain-containing protein</fullName>
    </recommendedName>
</protein>
<evidence type="ECO:0000259" key="1">
    <source>
        <dbReference type="PROSITE" id="PS51208"/>
    </source>
</evidence>
<dbReference type="PROSITE" id="PS51257">
    <property type="entry name" value="PROKAR_LIPOPROTEIN"/>
    <property type="match status" value="1"/>
</dbReference>
<feature type="domain" description="Autotransporter" evidence="1">
    <location>
        <begin position="186"/>
        <end position="476"/>
    </location>
</feature>
<dbReference type="NCBIfam" id="TIGR01414">
    <property type="entry name" value="autotrans_barl"/>
    <property type="match status" value="1"/>
</dbReference>
<dbReference type="PROSITE" id="PS51208">
    <property type="entry name" value="AUTOTRANSPORTER"/>
    <property type="match status" value="1"/>
</dbReference>
<reference evidence="2" key="1">
    <citation type="submission" date="2018-06" db="EMBL/GenBank/DDBJ databases">
        <authorList>
            <person name="Zhirakovskaya E."/>
        </authorList>
    </citation>
    <scope>NUCLEOTIDE SEQUENCE</scope>
</reference>
<accession>A0A3B0ZCL7</accession>
<dbReference type="Pfam" id="PF03797">
    <property type="entry name" value="Autotransporter"/>
    <property type="match status" value="1"/>
</dbReference>
<dbReference type="SMART" id="SM00869">
    <property type="entry name" value="Autotransporter"/>
    <property type="match status" value="1"/>
</dbReference>
<evidence type="ECO:0000313" key="2">
    <source>
        <dbReference type="EMBL" id="VAW83999.1"/>
    </source>
</evidence>
<dbReference type="InterPro" id="IPR006315">
    <property type="entry name" value="OM_autotransptr_brl_dom"/>
</dbReference>